<comment type="subcellular location">
    <subcellularLocation>
        <location evidence="1">Cell envelope</location>
    </subcellularLocation>
</comment>
<proteinExistence type="predicted"/>
<reference evidence="4 5" key="1">
    <citation type="submission" date="2019-06" db="EMBL/GenBank/DDBJ databases">
        <title>Whole genome shotgun sequence of Acetobacter peroxydans NBRC 13755.</title>
        <authorList>
            <person name="Hosoyama A."/>
            <person name="Uohara A."/>
            <person name="Ohji S."/>
            <person name="Ichikawa N."/>
        </authorList>
    </citation>
    <scope>NUCLEOTIDE SEQUENCE [LARGE SCALE GENOMIC DNA]</scope>
    <source>
        <strain evidence="4 5">NBRC 13755</strain>
    </source>
</reference>
<accession>A0A4Y3TR44</accession>
<feature type="region of interest" description="Disordered" evidence="2">
    <location>
        <begin position="559"/>
        <end position="590"/>
    </location>
</feature>
<comment type="caution">
    <text evidence="4">The sequence shown here is derived from an EMBL/GenBank/DDBJ whole genome shotgun (WGS) entry which is preliminary data.</text>
</comment>
<feature type="region of interest" description="Disordered" evidence="2">
    <location>
        <begin position="509"/>
        <end position="533"/>
    </location>
</feature>
<dbReference type="Gene3D" id="1.50.10.100">
    <property type="entry name" value="Chondroitin AC/alginate lyase"/>
    <property type="match status" value="1"/>
</dbReference>
<dbReference type="GO" id="GO:0030313">
    <property type="term" value="C:cell envelope"/>
    <property type="evidence" value="ECO:0007669"/>
    <property type="project" value="UniProtKB-SubCell"/>
</dbReference>
<evidence type="ECO:0000313" key="4">
    <source>
        <dbReference type="EMBL" id="GEB84262.1"/>
    </source>
</evidence>
<gene>
    <name evidence="4" type="ORF">APE01nite_00590</name>
</gene>
<evidence type="ECO:0000313" key="5">
    <source>
        <dbReference type="Proteomes" id="UP000317730"/>
    </source>
</evidence>
<organism evidence="4 5">
    <name type="scientific">Acetobacter peroxydans</name>
    <dbReference type="NCBI Taxonomy" id="104098"/>
    <lineage>
        <taxon>Bacteria</taxon>
        <taxon>Pseudomonadati</taxon>
        <taxon>Pseudomonadota</taxon>
        <taxon>Alphaproteobacteria</taxon>
        <taxon>Acetobacterales</taxon>
        <taxon>Acetobacteraceae</taxon>
        <taxon>Acetobacter</taxon>
    </lineage>
</organism>
<dbReference type="GO" id="GO:0016829">
    <property type="term" value="F:lyase activity"/>
    <property type="evidence" value="ECO:0007669"/>
    <property type="project" value="InterPro"/>
</dbReference>
<dbReference type="InterPro" id="IPR008929">
    <property type="entry name" value="Chondroitin_lyas"/>
</dbReference>
<evidence type="ECO:0000256" key="2">
    <source>
        <dbReference type="SAM" id="MobiDB-lite"/>
    </source>
</evidence>
<dbReference type="OrthoDB" id="9787373at2"/>
<sequence length="617" mass="67886">MSLRRWIEGTRLSYALRDPRSGFGRVPDAPTLMLRDLWPGDALAGERMVRNQTSHDGVTRQLQPGQWDAPEWPQAYRRWLQGFTWLRDLRELGAESARIRARTLVSHWMRIPPMERALSDPAVTGTRLASWLGCYEFFAASADDKFRQNLIAALIMEARSIAALMPNALSGGGALSALKGLLAVGMALPDYPEFLERFMRLLDGVLAEQFHSDGSHVSRSPEEQFQSVRDLTEMLSIFQAARQPQPTTLMDAANRAAPVLRAMRHGDGRLALFNGSLERDAAFLELVLNRACRTRVVAASMYESGFTRMTSGRALLLADCAAPVAHSRTAHAGMLSFEFSSGKQRLIVNCGSSTLLGWTQALRYPAAHSVLEAPGLQPVTFETDNSLSHLPQVSRTHVTHEGAHWLDMSHDGYTRQGGGVYSRKLYLGREGHTLRGEEHFGPCEKPTPSLIRFHLHPSVTLEETPEGWRLNTEEEVWLFQSDADITVEESVYLGRGTPEPSRQIVLTARTEATSSPGDKTPPTAENPASERENAADLPVQADMPDEQSAQEASQLLNTDNVEPGAPETATLQSASVSRPDALSTDIPEPPKLPYTAAAASAPTTQCTIHWGLTLIEA</sequence>
<protein>
    <recommendedName>
        <fullName evidence="3">Heparinase II/III-like C-terminal domain-containing protein</fullName>
    </recommendedName>
</protein>
<dbReference type="Gene3D" id="2.70.98.70">
    <property type="match status" value="1"/>
</dbReference>
<dbReference type="Proteomes" id="UP000317730">
    <property type="component" value="Unassembled WGS sequence"/>
</dbReference>
<evidence type="ECO:0000259" key="3">
    <source>
        <dbReference type="Pfam" id="PF07940"/>
    </source>
</evidence>
<name>A0A4Y3TR44_9PROT</name>
<evidence type="ECO:0000256" key="1">
    <source>
        <dbReference type="ARBA" id="ARBA00004196"/>
    </source>
</evidence>
<dbReference type="InterPro" id="IPR012480">
    <property type="entry name" value="Hepar_II_III_C"/>
</dbReference>
<dbReference type="RefSeq" id="WP_141374233.1">
    <property type="nucleotide sequence ID" value="NZ_BAPL01000016.1"/>
</dbReference>
<feature type="domain" description="Heparinase II/III-like C-terminal" evidence="3">
    <location>
        <begin position="299"/>
        <end position="511"/>
    </location>
</feature>
<dbReference type="Pfam" id="PF07940">
    <property type="entry name" value="Hepar_II_III_C"/>
    <property type="match status" value="1"/>
</dbReference>
<dbReference type="EMBL" id="BJMV01000001">
    <property type="protein sequence ID" value="GEB84262.1"/>
    <property type="molecule type" value="Genomic_DNA"/>
</dbReference>
<dbReference type="AlphaFoldDB" id="A0A4Y3TR44"/>
<keyword evidence="5" id="KW-1185">Reference proteome</keyword>